<dbReference type="AlphaFoldDB" id="A0A1E1MWI4"/>
<evidence type="ECO:0000313" key="1">
    <source>
        <dbReference type="EMBL" id="CZT53430.1"/>
    </source>
</evidence>
<dbReference type="EMBL" id="FJVC01000769">
    <property type="protein sequence ID" value="CZT53430.1"/>
    <property type="molecule type" value="Genomic_DNA"/>
</dbReference>
<reference evidence="2" key="1">
    <citation type="submission" date="2016-03" db="EMBL/GenBank/DDBJ databases">
        <authorList>
            <person name="Guldener U."/>
        </authorList>
    </citation>
    <scope>NUCLEOTIDE SEQUENCE [LARGE SCALE GENOMIC DNA]</scope>
</reference>
<dbReference type="Proteomes" id="UP000177625">
    <property type="component" value="Unassembled WGS sequence"/>
</dbReference>
<gene>
    <name evidence="1" type="ORF">RSE6_14992</name>
</gene>
<keyword evidence="2" id="KW-1185">Reference proteome</keyword>
<sequence>MHALNKLFSVRHSTSVTDQEKLLRLRANDRFVSAATQSLTHLDHLDQVIAAQNTKNTRENPKLRKQLNKMIQLVQNEAVQLRFQSSISDRLAAADLSAADLEPPSFQDALAATRLRYPQADEEHDPAARASSEVRQIVDRETQAGHNSPMTSTLATLFASHKSPDELGSRGPTNVYGATALMTKTPHPAEDMSLPFPVTIGQWGIDAAYRDVPSTTRKASPALMETFPIKAAHPHSIDRSPVSRLPYISYESEPDNGSGAMERNITTISPPRQRLFQPLAIRSPRSNTVLRNLPPPGVNFSRVEGMRQGIPRSVGSPSISSYAGGHTTLHNGTVTSNIVSVPTLQRVAQRASPMDRTQHKQTTEPGFVVSEYMTSGVDSYLQASTIVSLLSLLQLSTKPQPQLQPQPPPP</sequence>
<protein>
    <submittedName>
        <fullName evidence="1">Uncharacterized protein</fullName>
    </submittedName>
</protein>
<proteinExistence type="predicted"/>
<organism evidence="1 2">
    <name type="scientific">Rhynchosporium secalis</name>
    <name type="common">Barley scald fungus</name>
    <dbReference type="NCBI Taxonomy" id="38038"/>
    <lineage>
        <taxon>Eukaryota</taxon>
        <taxon>Fungi</taxon>
        <taxon>Dikarya</taxon>
        <taxon>Ascomycota</taxon>
        <taxon>Pezizomycotina</taxon>
        <taxon>Leotiomycetes</taxon>
        <taxon>Helotiales</taxon>
        <taxon>Ploettnerulaceae</taxon>
        <taxon>Rhynchosporium</taxon>
    </lineage>
</organism>
<name>A0A1E1MWI4_RHYSE</name>
<accession>A0A1E1MWI4</accession>
<evidence type="ECO:0000313" key="2">
    <source>
        <dbReference type="Proteomes" id="UP000177625"/>
    </source>
</evidence>